<protein>
    <submittedName>
        <fullName evidence="11">Homeodomain-like DNA binding domain-containing transcription factor</fullName>
    </submittedName>
</protein>
<evidence type="ECO:0000256" key="1">
    <source>
        <dbReference type="ARBA" id="ARBA00004123"/>
    </source>
</evidence>
<proteinExistence type="inferred from homology"/>
<dbReference type="GO" id="GO:0006355">
    <property type="term" value="P:regulation of DNA-templated transcription"/>
    <property type="evidence" value="ECO:0007669"/>
    <property type="project" value="InterPro"/>
</dbReference>
<name>A0A163BDZ9_PHYB8</name>
<dbReference type="GeneID" id="28999852"/>
<feature type="domain" description="Homeobox" evidence="10">
    <location>
        <begin position="167"/>
        <end position="230"/>
    </location>
</feature>
<dbReference type="PANTHER" id="PTHR11850">
    <property type="entry name" value="HOMEOBOX PROTEIN TRANSCRIPTION FACTORS"/>
    <property type="match status" value="1"/>
</dbReference>
<dbReference type="InterPro" id="IPR001356">
    <property type="entry name" value="HD"/>
</dbReference>
<evidence type="ECO:0000313" key="11">
    <source>
        <dbReference type="EMBL" id="OAD80971.1"/>
    </source>
</evidence>
<dbReference type="EMBL" id="KV440971">
    <property type="protein sequence ID" value="OAD80971.1"/>
    <property type="molecule type" value="Genomic_DNA"/>
</dbReference>
<feature type="compositionally biased region" description="Polar residues" evidence="9">
    <location>
        <begin position="70"/>
        <end position="83"/>
    </location>
</feature>
<evidence type="ECO:0000256" key="7">
    <source>
        <dbReference type="ARBA" id="ARBA00038021"/>
    </source>
</evidence>
<keyword evidence="2" id="KW-0805">Transcription regulation</keyword>
<dbReference type="CDD" id="cd00086">
    <property type="entry name" value="homeodomain"/>
    <property type="match status" value="1"/>
</dbReference>
<evidence type="ECO:0000313" key="12">
    <source>
        <dbReference type="Proteomes" id="UP000077315"/>
    </source>
</evidence>
<feature type="DNA-binding region" description="Homeobox" evidence="8">
    <location>
        <begin position="169"/>
        <end position="231"/>
    </location>
</feature>
<evidence type="ECO:0000256" key="8">
    <source>
        <dbReference type="PROSITE-ProRule" id="PRU00108"/>
    </source>
</evidence>
<dbReference type="RefSeq" id="XP_018299011.1">
    <property type="nucleotide sequence ID" value="XM_018438946.1"/>
</dbReference>
<keyword evidence="5" id="KW-0804">Transcription</keyword>
<dbReference type="SUPFAM" id="SSF46689">
    <property type="entry name" value="Homeodomain-like"/>
    <property type="match status" value="1"/>
</dbReference>
<evidence type="ECO:0000256" key="2">
    <source>
        <dbReference type="ARBA" id="ARBA00023015"/>
    </source>
</evidence>
<sequence>MTTTSNLSTSRVFSPLVLYHDGDTSPLTMSLKTNSRRLMIDEHKTKTIDRLQYDAHLWTTPSDAPKDTQRPSLDTTGKQTLDVSPSTSTSSSSSTSSDSSWTSRSSCDSIATIDSPPRTMEPMIYSSTPPLTRELSPVQSAVCSMPPNTIADHHQMQQQQKQPVKDAAKKRRRGNLPREVTEFLKHWLIQHKAHPYPSEKEKGDLACRTGLTVNQISNWFINARRRILQPMLDSEQIIRSQWMSYPEIASIEARKIRQLSLYAQQDFSIQRSQLPNLNFFGQY</sequence>
<dbReference type="PROSITE" id="PS50071">
    <property type="entry name" value="HOMEOBOX_2"/>
    <property type="match status" value="1"/>
</dbReference>
<dbReference type="STRING" id="763407.A0A163BDZ9"/>
<accession>A0A163BDZ9</accession>
<dbReference type="InterPro" id="IPR009057">
    <property type="entry name" value="Homeodomain-like_sf"/>
</dbReference>
<keyword evidence="3 8" id="KW-0238">DNA-binding</keyword>
<dbReference type="Pfam" id="PF05920">
    <property type="entry name" value="Homeobox_KN"/>
    <property type="match status" value="1"/>
</dbReference>
<feature type="region of interest" description="Disordered" evidence="9">
    <location>
        <begin position="152"/>
        <end position="174"/>
    </location>
</feature>
<dbReference type="InterPro" id="IPR050224">
    <property type="entry name" value="TALE_homeobox"/>
</dbReference>
<dbReference type="Proteomes" id="UP000077315">
    <property type="component" value="Unassembled WGS sequence"/>
</dbReference>
<evidence type="ECO:0000259" key="10">
    <source>
        <dbReference type="PROSITE" id="PS50071"/>
    </source>
</evidence>
<dbReference type="InParanoid" id="A0A163BDZ9"/>
<organism evidence="11 12">
    <name type="scientific">Phycomyces blakesleeanus (strain ATCC 8743b / DSM 1359 / FGSC 10004 / NBRC 33097 / NRRL 1555)</name>
    <dbReference type="NCBI Taxonomy" id="763407"/>
    <lineage>
        <taxon>Eukaryota</taxon>
        <taxon>Fungi</taxon>
        <taxon>Fungi incertae sedis</taxon>
        <taxon>Mucoromycota</taxon>
        <taxon>Mucoromycotina</taxon>
        <taxon>Mucoromycetes</taxon>
        <taxon>Mucorales</taxon>
        <taxon>Phycomycetaceae</taxon>
        <taxon>Phycomyces</taxon>
    </lineage>
</organism>
<reference evidence="12" key="1">
    <citation type="submission" date="2015-06" db="EMBL/GenBank/DDBJ databases">
        <title>Expansion of signal transduction pathways in fungi by whole-genome duplication.</title>
        <authorList>
            <consortium name="DOE Joint Genome Institute"/>
            <person name="Corrochano L.M."/>
            <person name="Kuo A."/>
            <person name="Marcet-Houben M."/>
            <person name="Polaino S."/>
            <person name="Salamov A."/>
            <person name="Villalobos J.M."/>
            <person name="Alvarez M.I."/>
            <person name="Avalos J."/>
            <person name="Benito E.P."/>
            <person name="Benoit I."/>
            <person name="Burger G."/>
            <person name="Camino L.P."/>
            <person name="Canovas D."/>
            <person name="Cerda-Olmedo E."/>
            <person name="Cheng J.-F."/>
            <person name="Dominguez A."/>
            <person name="Elias M."/>
            <person name="Eslava A.P."/>
            <person name="Glaser F."/>
            <person name="Grimwood J."/>
            <person name="Gutierrez G."/>
            <person name="Heitman J."/>
            <person name="Henrissat B."/>
            <person name="Iturriaga E.A."/>
            <person name="Lang B.F."/>
            <person name="Lavin J.L."/>
            <person name="Lee S."/>
            <person name="Li W."/>
            <person name="Lindquist E."/>
            <person name="Lopez-Garcia S."/>
            <person name="Luque E.M."/>
            <person name="Marcos A.T."/>
            <person name="Martin J."/>
            <person name="McCluskey K."/>
            <person name="Medina H.R."/>
            <person name="Miralles-Duran A."/>
            <person name="Miyazaki A."/>
            <person name="Munoz-Torres E."/>
            <person name="Oguiza J.A."/>
            <person name="Ohm R."/>
            <person name="Olmedo M."/>
            <person name="Orejas M."/>
            <person name="Ortiz-Castellanos L."/>
            <person name="Pisabarro A.G."/>
            <person name="Rodriguez-Romero J."/>
            <person name="Ruiz-Herrera J."/>
            <person name="Ruiz-Vazquez R."/>
            <person name="Sanz C."/>
            <person name="Schackwitz W."/>
            <person name="Schmutz J."/>
            <person name="Shahriari M."/>
            <person name="Shelest E."/>
            <person name="Silva-Franco F."/>
            <person name="Soanes D."/>
            <person name="Syed K."/>
            <person name="Tagua V.G."/>
            <person name="Talbot N.J."/>
            <person name="Thon M."/>
            <person name="De vries R.P."/>
            <person name="Wiebenga A."/>
            <person name="Yadav J.S."/>
            <person name="Braun E.L."/>
            <person name="Baker S."/>
            <person name="Garre V."/>
            <person name="Horwitz B."/>
            <person name="Torres-Martinez S."/>
            <person name="Idnurm A."/>
            <person name="Herrera-Estrella A."/>
            <person name="Gabaldon T."/>
            <person name="Grigoriev I.V."/>
        </authorList>
    </citation>
    <scope>NUCLEOTIDE SEQUENCE [LARGE SCALE GENOMIC DNA]</scope>
    <source>
        <strain evidence="12">NRRL 1555(-)</strain>
    </source>
</reference>
<evidence type="ECO:0000256" key="3">
    <source>
        <dbReference type="ARBA" id="ARBA00023125"/>
    </source>
</evidence>
<dbReference type="GO" id="GO:0005634">
    <property type="term" value="C:nucleus"/>
    <property type="evidence" value="ECO:0007669"/>
    <property type="project" value="UniProtKB-SubCell"/>
</dbReference>
<dbReference type="SMART" id="SM00389">
    <property type="entry name" value="HOX"/>
    <property type="match status" value="1"/>
</dbReference>
<comment type="similarity">
    <text evidence="7">Belongs to the TALE/TGIF homeobox family.</text>
</comment>
<evidence type="ECO:0000256" key="9">
    <source>
        <dbReference type="SAM" id="MobiDB-lite"/>
    </source>
</evidence>
<comment type="subcellular location">
    <subcellularLocation>
        <location evidence="1 8">Nucleus</location>
    </subcellularLocation>
</comment>
<dbReference type="OrthoDB" id="10056939at2759"/>
<feature type="compositionally biased region" description="Low complexity" evidence="9">
    <location>
        <begin position="84"/>
        <end position="109"/>
    </location>
</feature>
<evidence type="ECO:0000256" key="4">
    <source>
        <dbReference type="ARBA" id="ARBA00023155"/>
    </source>
</evidence>
<keyword evidence="6 8" id="KW-0539">Nucleus</keyword>
<evidence type="ECO:0000256" key="5">
    <source>
        <dbReference type="ARBA" id="ARBA00023163"/>
    </source>
</evidence>
<evidence type="ECO:0000256" key="6">
    <source>
        <dbReference type="ARBA" id="ARBA00023242"/>
    </source>
</evidence>
<feature type="region of interest" description="Disordered" evidence="9">
    <location>
        <begin position="59"/>
        <end position="131"/>
    </location>
</feature>
<keyword evidence="12" id="KW-1185">Reference proteome</keyword>
<dbReference type="VEuPathDB" id="FungiDB:PHYBLDRAFT_184509"/>
<gene>
    <name evidence="11" type="ORF">PHYBLDRAFT_184509</name>
</gene>
<keyword evidence="4 8" id="KW-0371">Homeobox</keyword>
<dbReference type="GO" id="GO:0003677">
    <property type="term" value="F:DNA binding"/>
    <property type="evidence" value="ECO:0007669"/>
    <property type="project" value="UniProtKB-UniRule"/>
</dbReference>
<dbReference type="InterPro" id="IPR008422">
    <property type="entry name" value="KN_HD"/>
</dbReference>
<dbReference type="FunFam" id="1.10.10.60:FF:000059">
    <property type="entry name" value="TGFB-induced factor homeobox 1"/>
    <property type="match status" value="1"/>
</dbReference>
<dbReference type="Gene3D" id="1.10.10.60">
    <property type="entry name" value="Homeodomain-like"/>
    <property type="match status" value="1"/>
</dbReference>
<dbReference type="AlphaFoldDB" id="A0A163BDZ9"/>